<dbReference type="ExpressionAtlas" id="D6RFN1">
    <property type="expression patterns" value="baseline and differential"/>
</dbReference>
<sequence>MGSMFRSEEVALVQLLLPTGSAYNCVSQLAQRIRERLPETLRGRRPALRGTGEDVYLLAGRSAAGRSDAGPT</sequence>
<dbReference type="MGI" id="MGI:1350931">
    <property type="gene designation" value="Tcirg1"/>
</dbReference>
<dbReference type="GeneTree" id="ENSGT00950000182881"/>
<reference evidence="1" key="3">
    <citation type="submission" date="2025-08" db="UniProtKB">
        <authorList>
            <consortium name="Ensembl"/>
        </authorList>
    </citation>
    <scope>IDENTIFICATION</scope>
    <source>
        <strain evidence="1">C57BL/6J</strain>
    </source>
</reference>
<protein>
    <submittedName>
        <fullName evidence="1">T cell, immune regulator 1, ATPase, H+ transporting, lysosomal V0 protein A3</fullName>
    </submittedName>
</protein>
<reference evidence="1" key="4">
    <citation type="submission" date="2025-09" db="UniProtKB">
        <authorList>
            <consortium name="Ensembl"/>
        </authorList>
    </citation>
    <scope>IDENTIFICATION</scope>
    <source>
        <strain evidence="1">C57BL/6J</strain>
    </source>
</reference>
<dbReference type="Bgee" id="ENSMUSG00000001750">
    <property type="expression patterns" value="Expressed in stroma of bone marrow and 251 other cell types or tissues"/>
</dbReference>
<dbReference type="AGR" id="MGI:1350931"/>
<reference evidence="1 3" key="2">
    <citation type="journal article" date="2011" name="PLoS Biol.">
        <title>Modernizing reference genome assemblies.</title>
        <authorList>
            <person name="Church D.M."/>
            <person name="Schneider V.A."/>
            <person name="Graves T."/>
            <person name="Auger K."/>
            <person name="Cunningham F."/>
            <person name="Bouk N."/>
            <person name="Chen H.C."/>
            <person name="Agarwala R."/>
            <person name="McLaren W.M."/>
            <person name="Ritchie G.R."/>
            <person name="Albracht D."/>
            <person name="Kremitzki M."/>
            <person name="Rock S."/>
            <person name="Kotkiewicz H."/>
            <person name="Kremitzki C."/>
            <person name="Wollam A."/>
            <person name="Trani L."/>
            <person name="Fulton L."/>
            <person name="Fulton R."/>
            <person name="Matthews L."/>
            <person name="Whitehead S."/>
            <person name="Chow W."/>
            <person name="Torrance J."/>
            <person name="Dunn M."/>
            <person name="Harden G."/>
            <person name="Threadgold G."/>
            <person name="Wood J."/>
            <person name="Collins J."/>
            <person name="Heath P."/>
            <person name="Griffiths G."/>
            <person name="Pelan S."/>
            <person name="Grafham D."/>
            <person name="Eichler E.E."/>
            <person name="Weinstock G."/>
            <person name="Mardis E.R."/>
            <person name="Wilson R.K."/>
            <person name="Howe K."/>
            <person name="Flicek P."/>
            <person name="Hubbard T."/>
        </authorList>
    </citation>
    <scope>NUCLEOTIDE SEQUENCE [LARGE SCALE GENOMIC DNA]</scope>
    <source>
        <strain evidence="1 3">C57BL/6J</strain>
    </source>
</reference>
<evidence type="ECO:0000313" key="1">
    <source>
        <dbReference type="Ensembl" id="ENSMUSP00000121241.2"/>
    </source>
</evidence>
<accession>D6RFN1</accession>
<dbReference type="HOGENOM" id="CLU_2721580_0_0_1"/>
<dbReference type="VEuPathDB" id="HostDB:ENSMUSG00000001750"/>
<dbReference type="Ensembl" id="ENSMUST00000135070.8">
    <property type="protein sequence ID" value="ENSMUSP00000121241.2"/>
    <property type="gene ID" value="ENSMUSG00000001750.17"/>
</dbReference>
<name>D6RFN1_MOUSE</name>
<dbReference type="AlphaFoldDB" id="D6RFN1"/>
<evidence type="ECO:0000313" key="3">
    <source>
        <dbReference type="Proteomes" id="UP000000589"/>
    </source>
</evidence>
<keyword evidence="3" id="KW-1185">Reference proteome</keyword>
<dbReference type="Proteomes" id="UP000000589">
    <property type="component" value="Chromosome 19"/>
</dbReference>
<dbReference type="SMR" id="D6RFN1"/>
<reference evidence="1 3" key="1">
    <citation type="journal article" date="2009" name="PLoS Biol.">
        <title>Lineage-specific biology revealed by a finished genome assembly of the mouse.</title>
        <authorList>
            <consortium name="Mouse Genome Sequencing Consortium"/>
            <person name="Church D.M."/>
            <person name="Goodstadt L."/>
            <person name="Hillier L.W."/>
            <person name="Zody M.C."/>
            <person name="Goldstein S."/>
            <person name="She X."/>
            <person name="Bult C.J."/>
            <person name="Agarwala R."/>
            <person name="Cherry J.L."/>
            <person name="DiCuccio M."/>
            <person name="Hlavina W."/>
            <person name="Kapustin Y."/>
            <person name="Meric P."/>
            <person name="Maglott D."/>
            <person name="Birtle Z."/>
            <person name="Marques A.C."/>
            <person name="Graves T."/>
            <person name="Zhou S."/>
            <person name="Teague B."/>
            <person name="Potamousis K."/>
            <person name="Churas C."/>
            <person name="Place M."/>
            <person name="Herschleb J."/>
            <person name="Runnheim R."/>
            <person name="Forrest D."/>
            <person name="Amos-Landgraf J."/>
            <person name="Schwartz D.C."/>
            <person name="Cheng Z."/>
            <person name="Lindblad-Toh K."/>
            <person name="Eichler E.E."/>
            <person name="Ponting C.P."/>
        </authorList>
    </citation>
    <scope>NUCLEOTIDE SEQUENCE [LARGE SCALE GENOMIC DNA]</scope>
    <source>
        <strain evidence="1 3">C57BL/6J</strain>
    </source>
</reference>
<evidence type="ECO:0000313" key="2">
    <source>
        <dbReference type="MGI" id="MGI:1350931"/>
    </source>
</evidence>
<organism evidence="1 3">
    <name type="scientific">Mus musculus</name>
    <name type="common">Mouse</name>
    <dbReference type="NCBI Taxonomy" id="10090"/>
    <lineage>
        <taxon>Eukaryota</taxon>
        <taxon>Metazoa</taxon>
        <taxon>Chordata</taxon>
        <taxon>Craniata</taxon>
        <taxon>Vertebrata</taxon>
        <taxon>Euteleostomi</taxon>
        <taxon>Mammalia</taxon>
        <taxon>Eutheria</taxon>
        <taxon>Euarchontoglires</taxon>
        <taxon>Glires</taxon>
        <taxon>Rodentia</taxon>
        <taxon>Myomorpha</taxon>
        <taxon>Muroidea</taxon>
        <taxon>Muridae</taxon>
        <taxon>Murinae</taxon>
        <taxon>Mus</taxon>
        <taxon>Mus</taxon>
    </lineage>
</organism>
<dbReference type="Antibodypedia" id="30523">
    <property type="antibodies" value="108 antibodies from 27 providers"/>
</dbReference>
<proteinExistence type="predicted"/>
<gene>
    <name evidence="1 2" type="primary">Tcirg1</name>
</gene>